<keyword evidence="1" id="KW-0694">RNA-binding</keyword>
<gene>
    <name evidence="3" type="ORF">L227DRAFT_648194</name>
</gene>
<accession>A0A5C2ST43</accession>
<evidence type="ECO:0000256" key="1">
    <source>
        <dbReference type="PROSITE-ProRule" id="PRU00176"/>
    </source>
</evidence>
<dbReference type="SMART" id="SM00360">
    <property type="entry name" value="RRM"/>
    <property type="match status" value="1"/>
</dbReference>
<dbReference type="InterPro" id="IPR035979">
    <property type="entry name" value="RBD_domain_sf"/>
</dbReference>
<evidence type="ECO:0000313" key="4">
    <source>
        <dbReference type="Proteomes" id="UP000313359"/>
    </source>
</evidence>
<dbReference type="OrthoDB" id="1099063at2759"/>
<keyword evidence="4" id="KW-1185">Reference proteome</keyword>
<dbReference type="PANTHER" id="PTHR48038">
    <property type="entry name" value="RIBONUCLEOPROTEIN RB97D"/>
    <property type="match status" value="1"/>
</dbReference>
<organism evidence="3 4">
    <name type="scientific">Lentinus tigrinus ALCF2SS1-6</name>
    <dbReference type="NCBI Taxonomy" id="1328759"/>
    <lineage>
        <taxon>Eukaryota</taxon>
        <taxon>Fungi</taxon>
        <taxon>Dikarya</taxon>
        <taxon>Basidiomycota</taxon>
        <taxon>Agaricomycotina</taxon>
        <taxon>Agaricomycetes</taxon>
        <taxon>Polyporales</taxon>
        <taxon>Polyporaceae</taxon>
        <taxon>Lentinus</taxon>
    </lineage>
</organism>
<dbReference type="InterPro" id="IPR012677">
    <property type="entry name" value="Nucleotide-bd_a/b_plait_sf"/>
</dbReference>
<dbReference type="PANTHER" id="PTHR48038:SF1">
    <property type="entry name" value="RIBONUCLEOPROTEIN RB97D"/>
    <property type="match status" value="1"/>
</dbReference>
<reference evidence="3" key="1">
    <citation type="journal article" date="2018" name="Genome Biol. Evol.">
        <title>Genomics and development of Lentinus tigrinus, a white-rot wood-decaying mushroom with dimorphic fruiting bodies.</title>
        <authorList>
            <person name="Wu B."/>
            <person name="Xu Z."/>
            <person name="Knudson A."/>
            <person name="Carlson A."/>
            <person name="Chen N."/>
            <person name="Kovaka S."/>
            <person name="LaButti K."/>
            <person name="Lipzen A."/>
            <person name="Pennachio C."/>
            <person name="Riley R."/>
            <person name="Schakwitz W."/>
            <person name="Umezawa K."/>
            <person name="Ohm R.A."/>
            <person name="Grigoriev I.V."/>
            <person name="Nagy L.G."/>
            <person name="Gibbons J."/>
            <person name="Hibbett D."/>
        </authorList>
    </citation>
    <scope>NUCLEOTIDE SEQUENCE [LARGE SCALE GENOMIC DNA]</scope>
    <source>
        <strain evidence="3">ALCF2SS1-6</strain>
    </source>
</reference>
<dbReference type="Proteomes" id="UP000313359">
    <property type="component" value="Unassembled WGS sequence"/>
</dbReference>
<dbReference type="PROSITE" id="PS50102">
    <property type="entry name" value="RRM"/>
    <property type="match status" value="1"/>
</dbReference>
<dbReference type="SUPFAM" id="SSF54928">
    <property type="entry name" value="RNA-binding domain, RBD"/>
    <property type="match status" value="1"/>
</dbReference>
<dbReference type="InterPro" id="IPR000504">
    <property type="entry name" value="RRM_dom"/>
</dbReference>
<proteinExistence type="predicted"/>
<dbReference type="AlphaFoldDB" id="A0A5C2ST43"/>
<feature type="non-terminal residue" evidence="3">
    <location>
        <position position="122"/>
    </location>
</feature>
<dbReference type="EMBL" id="ML122250">
    <property type="protein sequence ID" value="RPD67065.1"/>
    <property type="molecule type" value="Genomic_DNA"/>
</dbReference>
<protein>
    <recommendedName>
        <fullName evidence="2">RRM domain-containing protein</fullName>
    </recommendedName>
</protein>
<dbReference type="GO" id="GO:0003723">
    <property type="term" value="F:RNA binding"/>
    <property type="evidence" value="ECO:0007669"/>
    <property type="project" value="UniProtKB-UniRule"/>
</dbReference>
<dbReference type="Pfam" id="PF00076">
    <property type="entry name" value="RRM_1"/>
    <property type="match status" value="1"/>
</dbReference>
<name>A0A5C2ST43_9APHY</name>
<evidence type="ECO:0000313" key="3">
    <source>
        <dbReference type="EMBL" id="RPD67065.1"/>
    </source>
</evidence>
<dbReference type="STRING" id="1328759.A0A5C2ST43"/>
<sequence length="122" mass="13576">MDTARVYLGGLSYKVTAEDLHKYLSIYGSISEIKLRPGFGFVQFESDKDARDVVHTFSTRQFLGQDVTVQIARPDRYNQADSAPIATPIKVVETAAAPLSDSSKKMKFSVCVKGLNPRTCWQ</sequence>
<dbReference type="Gene3D" id="3.30.70.330">
    <property type="match status" value="1"/>
</dbReference>
<evidence type="ECO:0000259" key="2">
    <source>
        <dbReference type="PROSITE" id="PS50102"/>
    </source>
</evidence>
<feature type="domain" description="RRM" evidence="2">
    <location>
        <begin position="4"/>
        <end position="74"/>
    </location>
</feature>